<dbReference type="GO" id="GO:0005634">
    <property type="term" value="C:nucleus"/>
    <property type="evidence" value="ECO:0007669"/>
    <property type="project" value="TreeGrafter"/>
</dbReference>
<evidence type="ECO:0000313" key="5">
    <source>
        <dbReference type="EMBL" id="KAJ1174654.1"/>
    </source>
</evidence>
<dbReference type="AlphaFoldDB" id="A0AAV7TF75"/>
<accession>A0AAV7TF75</accession>
<feature type="non-terminal residue" evidence="5">
    <location>
        <position position="76"/>
    </location>
</feature>
<evidence type="ECO:0000256" key="2">
    <source>
        <dbReference type="ARBA" id="ARBA00025180"/>
    </source>
</evidence>
<evidence type="ECO:0000259" key="4">
    <source>
        <dbReference type="Pfam" id="PF16561"/>
    </source>
</evidence>
<proteinExistence type="inferred from homology"/>
<dbReference type="EMBL" id="JANPWB010000007">
    <property type="protein sequence ID" value="KAJ1174654.1"/>
    <property type="molecule type" value="Genomic_DNA"/>
</dbReference>
<dbReference type="InterPro" id="IPR032640">
    <property type="entry name" value="AMPK1_CBM"/>
</dbReference>
<dbReference type="InterPro" id="IPR013783">
    <property type="entry name" value="Ig-like_fold"/>
</dbReference>
<keyword evidence="6" id="KW-1185">Reference proteome</keyword>
<dbReference type="PANTHER" id="PTHR10343:SF92">
    <property type="entry name" value="5'-AMP-ACTIVATED PROTEIN KINASE SUBUNIT BETA-2"/>
    <property type="match status" value="1"/>
</dbReference>
<dbReference type="GO" id="GO:0005737">
    <property type="term" value="C:cytoplasm"/>
    <property type="evidence" value="ECO:0007669"/>
    <property type="project" value="TreeGrafter"/>
</dbReference>
<dbReference type="CDD" id="cd02859">
    <property type="entry name" value="E_set_AMPKbeta_like_N"/>
    <property type="match status" value="1"/>
</dbReference>
<feature type="domain" description="AMP-activated protein kinase glycogen-binding" evidence="4">
    <location>
        <begin position="26"/>
        <end position="58"/>
    </location>
</feature>
<dbReference type="Gene3D" id="2.60.40.10">
    <property type="entry name" value="Immunoglobulins"/>
    <property type="match status" value="1"/>
</dbReference>
<reference evidence="5" key="1">
    <citation type="journal article" date="2022" name="bioRxiv">
        <title>Sequencing and chromosome-scale assembly of the giantPleurodeles waltlgenome.</title>
        <authorList>
            <person name="Brown T."/>
            <person name="Elewa A."/>
            <person name="Iarovenko S."/>
            <person name="Subramanian E."/>
            <person name="Araus A.J."/>
            <person name="Petzold A."/>
            <person name="Susuki M."/>
            <person name="Suzuki K.-i.T."/>
            <person name="Hayashi T."/>
            <person name="Toyoda A."/>
            <person name="Oliveira C."/>
            <person name="Osipova E."/>
            <person name="Leigh N.D."/>
            <person name="Simon A."/>
            <person name="Yun M.H."/>
        </authorList>
    </citation>
    <scope>NUCLEOTIDE SEQUENCE</scope>
    <source>
        <strain evidence="5">20211129_DDA</strain>
        <tissue evidence="5">Liver</tissue>
    </source>
</reference>
<dbReference type="GO" id="GO:0019901">
    <property type="term" value="F:protein kinase binding"/>
    <property type="evidence" value="ECO:0007669"/>
    <property type="project" value="TreeGrafter"/>
</dbReference>
<protein>
    <recommendedName>
        <fullName evidence="4">AMP-activated protein kinase glycogen-binding domain-containing protein</fullName>
    </recommendedName>
</protein>
<dbReference type="GO" id="GO:0031588">
    <property type="term" value="C:nucleotide-activated protein kinase complex"/>
    <property type="evidence" value="ECO:0007669"/>
    <property type="project" value="TreeGrafter"/>
</dbReference>
<evidence type="ECO:0000256" key="1">
    <source>
        <dbReference type="ARBA" id="ARBA00010926"/>
    </source>
</evidence>
<dbReference type="SUPFAM" id="SSF81296">
    <property type="entry name" value="E set domains"/>
    <property type="match status" value="1"/>
</dbReference>
<dbReference type="InterPro" id="IPR014756">
    <property type="entry name" value="Ig_E-set"/>
</dbReference>
<evidence type="ECO:0000256" key="3">
    <source>
        <dbReference type="SAM" id="MobiDB-lite"/>
    </source>
</evidence>
<gene>
    <name evidence="5" type="ORF">NDU88_006474</name>
</gene>
<comment type="caution">
    <text evidence="5">The sequence shown here is derived from an EMBL/GenBank/DDBJ whole genome shotgun (WGS) entry which is preliminary data.</text>
</comment>
<dbReference type="PANTHER" id="PTHR10343">
    <property type="entry name" value="5'-AMP-ACTIVATED PROTEIN KINASE , BETA SUBUNIT"/>
    <property type="match status" value="1"/>
</dbReference>
<dbReference type="InterPro" id="IPR050827">
    <property type="entry name" value="CRP1_MDG1_kinase"/>
</dbReference>
<name>A0AAV7TF75_PLEWA</name>
<dbReference type="Proteomes" id="UP001066276">
    <property type="component" value="Chromosome 4_1"/>
</dbReference>
<dbReference type="GO" id="GO:0007165">
    <property type="term" value="P:signal transduction"/>
    <property type="evidence" value="ECO:0007669"/>
    <property type="project" value="TreeGrafter"/>
</dbReference>
<organism evidence="5 6">
    <name type="scientific">Pleurodeles waltl</name>
    <name type="common">Iberian ribbed newt</name>
    <dbReference type="NCBI Taxonomy" id="8319"/>
    <lineage>
        <taxon>Eukaryota</taxon>
        <taxon>Metazoa</taxon>
        <taxon>Chordata</taxon>
        <taxon>Craniata</taxon>
        <taxon>Vertebrata</taxon>
        <taxon>Euteleostomi</taxon>
        <taxon>Amphibia</taxon>
        <taxon>Batrachia</taxon>
        <taxon>Caudata</taxon>
        <taxon>Salamandroidea</taxon>
        <taxon>Salamandridae</taxon>
        <taxon>Pleurodelinae</taxon>
        <taxon>Pleurodeles</taxon>
    </lineage>
</organism>
<dbReference type="Pfam" id="PF16561">
    <property type="entry name" value="AMPK1_CBM"/>
    <property type="match status" value="1"/>
</dbReference>
<sequence>MLDDKEFVSWQSDSDDPSKTTSQARPTVIRWGMGGKEVFISGSFNNWNTKIPLIKRRSSNNLYYWAHGWSKWEKWE</sequence>
<comment type="similarity">
    <text evidence="1">Belongs to the 5'-AMP-activated protein kinase beta subunit family.</text>
</comment>
<comment type="function">
    <text evidence="2">Non-catalytic subunit of AMP-activated protein kinase (AMPK), an energy sensor protein kinase that plays a key role in regulating cellular energy metabolism. In response to reduction of intracellular ATP levels, AMPK activates energy-producing pathways and inhibits energy-consuming processes: inhibits protein, carbohydrate and lipid biosynthesis, as well as cell growth and proliferation. AMPK acts via direct phosphorylation of metabolic enzymes, and by longer-term effects via phosphorylation of transcription regulators. Also acts as a regulator of cellular polarity by remodeling the actin cytoskeleton; probably by indirectly activating myosin. Beta non-catalytic subunit acts as a scaffold on which the AMPK complex assembles, via its C-terminus that bridges alpha (PRKAA1 or PRKAA2) and gamma subunits (PRKAG1, PRKAG2 or PRKAG3).</text>
</comment>
<evidence type="ECO:0000313" key="6">
    <source>
        <dbReference type="Proteomes" id="UP001066276"/>
    </source>
</evidence>
<feature type="region of interest" description="Disordered" evidence="3">
    <location>
        <begin position="1"/>
        <end position="26"/>
    </location>
</feature>